<proteinExistence type="predicted"/>
<dbReference type="InterPro" id="IPR036390">
    <property type="entry name" value="WH_DNA-bd_sf"/>
</dbReference>
<accession>Q01ZP9</accession>
<protein>
    <submittedName>
        <fullName evidence="1">Transcriptional regulator, BadM/Rrf2 family</fullName>
    </submittedName>
</protein>
<dbReference type="PANTHER" id="PTHR33221">
    <property type="entry name" value="WINGED HELIX-TURN-HELIX TRANSCRIPTIONAL REGULATOR, RRF2 FAMILY"/>
    <property type="match status" value="1"/>
</dbReference>
<dbReference type="InterPro" id="IPR030489">
    <property type="entry name" value="TR_Rrf2-type_CS"/>
</dbReference>
<dbReference type="HOGENOM" id="CLU_107144_1_4_0"/>
<reference evidence="1" key="1">
    <citation type="submission" date="2006-10" db="EMBL/GenBank/DDBJ databases">
        <title>Complete sequence of Solibacter usitatus Ellin6076.</title>
        <authorList>
            <consortium name="US DOE Joint Genome Institute"/>
            <person name="Copeland A."/>
            <person name="Lucas S."/>
            <person name="Lapidus A."/>
            <person name="Barry K."/>
            <person name="Detter J.C."/>
            <person name="Glavina del Rio T."/>
            <person name="Hammon N."/>
            <person name="Israni S."/>
            <person name="Dalin E."/>
            <person name="Tice H."/>
            <person name="Pitluck S."/>
            <person name="Thompson L.S."/>
            <person name="Brettin T."/>
            <person name="Bruce D."/>
            <person name="Han C."/>
            <person name="Tapia R."/>
            <person name="Gilna P."/>
            <person name="Schmutz J."/>
            <person name="Larimer F."/>
            <person name="Land M."/>
            <person name="Hauser L."/>
            <person name="Kyrpides N."/>
            <person name="Mikhailova N."/>
            <person name="Janssen P.H."/>
            <person name="Kuske C.R."/>
            <person name="Richardson P."/>
        </authorList>
    </citation>
    <scope>NUCLEOTIDE SEQUENCE</scope>
    <source>
        <strain evidence="1">Ellin6076</strain>
    </source>
</reference>
<dbReference type="STRING" id="234267.Acid_3899"/>
<dbReference type="eggNOG" id="COG1959">
    <property type="taxonomic scope" value="Bacteria"/>
</dbReference>
<dbReference type="PANTHER" id="PTHR33221:SF13">
    <property type="entry name" value="TRANSCRIPTIONAL REGULATOR-RELATED"/>
    <property type="match status" value="1"/>
</dbReference>
<dbReference type="GO" id="GO:0005829">
    <property type="term" value="C:cytosol"/>
    <property type="evidence" value="ECO:0007669"/>
    <property type="project" value="TreeGrafter"/>
</dbReference>
<dbReference type="OrthoDB" id="9808360at2"/>
<dbReference type="GO" id="GO:0003700">
    <property type="term" value="F:DNA-binding transcription factor activity"/>
    <property type="evidence" value="ECO:0007669"/>
    <property type="project" value="TreeGrafter"/>
</dbReference>
<dbReference type="EMBL" id="CP000473">
    <property type="protein sequence ID" value="ABJ84866.1"/>
    <property type="molecule type" value="Genomic_DNA"/>
</dbReference>
<name>Q01ZP9_SOLUE</name>
<dbReference type="AlphaFoldDB" id="Q01ZP9"/>
<dbReference type="PROSITE" id="PS51197">
    <property type="entry name" value="HTH_RRF2_2"/>
    <property type="match status" value="1"/>
</dbReference>
<dbReference type="Gene3D" id="1.10.10.10">
    <property type="entry name" value="Winged helix-like DNA-binding domain superfamily/Winged helix DNA-binding domain"/>
    <property type="match status" value="1"/>
</dbReference>
<dbReference type="Pfam" id="PF02082">
    <property type="entry name" value="Rrf2"/>
    <property type="match status" value="1"/>
</dbReference>
<dbReference type="InParanoid" id="Q01ZP9"/>
<sequence>MIYSRSAEYAIRAFVHLAQVQEGKYAMVKNIAEQEDIPAHFLAKILQQLARKGLLRSSKGPTGGFALRVDASEIRLLDIVEALDGLAPYQQCASGLSECSDDMPCSMHDSWIALRSRIMDYLGKNTIADLAKALEQKKKSLALTKKSKARKPVTAKRA</sequence>
<gene>
    <name evidence="1" type="ordered locus">Acid_3899</name>
</gene>
<dbReference type="InterPro" id="IPR036388">
    <property type="entry name" value="WH-like_DNA-bd_sf"/>
</dbReference>
<dbReference type="SUPFAM" id="SSF46785">
    <property type="entry name" value="Winged helix' DNA-binding domain"/>
    <property type="match status" value="1"/>
</dbReference>
<dbReference type="PROSITE" id="PS01332">
    <property type="entry name" value="HTH_RRF2_1"/>
    <property type="match status" value="1"/>
</dbReference>
<dbReference type="InterPro" id="IPR000944">
    <property type="entry name" value="Tscrpt_reg_Rrf2"/>
</dbReference>
<organism evidence="1">
    <name type="scientific">Solibacter usitatus (strain Ellin6076)</name>
    <dbReference type="NCBI Taxonomy" id="234267"/>
    <lineage>
        <taxon>Bacteria</taxon>
        <taxon>Pseudomonadati</taxon>
        <taxon>Acidobacteriota</taxon>
        <taxon>Terriglobia</taxon>
        <taxon>Bryobacterales</taxon>
        <taxon>Solibacteraceae</taxon>
        <taxon>Candidatus Solibacter</taxon>
    </lineage>
</organism>
<evidence type="ECO:0000313" key="1">
    <source>
        <dbReference type="EMBL" id="ABJ84866.1"/>
    </source>
</evidence>
<dbReference type="KEGG" id="sus:Acid_3899"/>
<dbReference type="NCBIfam" id="TIGR00738">
    <property type="entry name" value="rrf2_super"/>
    <property type="match status" value="1"/>
</dbReference>